<reference evidence="1 2" key="1">
    <citation type="journal article" date="2024" name="Science">
        <title>Giant polyketide synthase enzymes in the biosynthesis of giant marine polyether toxins.</title>
        <authorList>
            <person name="Fallon T.R."/>
            <person name="Shende V.V."/>
            <person name="Wierzbicki I.H."/>
            <person name="Pendleton A.L."/>
            <person name="Watervoot N.F."/>
            <person name="Auber R.P."/>
            <person name="Gonzalez D.J."/>
            <person name="Wisecaver J.H."/>
            <person name="Moore B.S."/>
        </authorList>
    </citation>
    <scope>NUCLEOTIDE SEQUENCE [LARGE SCALE GENOMIC DNA]</scope>
    <source>
        <strain evidence="1 2">12B1</strain>
    </source>
</reference>
<dbReference type="Proteomes" id="UP001515480">
    <property type="component" value="Unassembled WGS sequence"/>
</dbReference>
<keyword evidence="2" id="KW-1185">Reference proteome</keyword>
<gene>
    <name evidence="1" type="ORF">AB1Y20_008906</name>
</gene>
<evidence type="ECO:0000313" key="1">
    <source>
        <dbReference type="EMBL" id="KAL1527516.1"/>
    </source>
</evidence>
<proteinExistence type="predicted"/>
<sequence>MAAHFYLNITILSTEAMLDSKIPGAKPASTGTSGKGFFSRHPVRSALHSAAVKGASTVLTGSRVAKKMGPKLVESMPKKMAEKGINAVVELKLVQGPYIVLKVTIKEVSAQHLLTKLGETNAKAAEVGNCLLACLPVEVLKKIQEEALAKKIATKMASVMGPHLTEEMGEKGLEVLAEGVAPSDQGEYLLEHLAALAPQSD</sequence>
<dbReference type="AlphaFoldDB" id="A0AB34K339"/>
<organism evidence="1 2">
    <name type="scientific">Prymnesium parvum</name>
    <name type="common">Toxic golden alga</name>
    <dbReference type="NCBI Taxonomy" id="97485"/>
    <lineage>
        <taxon>Eukaryota</taxon>
        <taxon>Haptista</taxon>
        <taxon>Haptophyta</taxon>
        <taxon>Prymnesiophyceae</taxon>
        <taxon>Prymnesiales</taxon>
        <taxon>Prymnesiaceae</taxon>
        <taxon>Prymnesium</taxon>
    </lineage>
</organism>
<comment type="caution">
    <text evidence="1">The sequence shown here is derived from an EMBL/GenBank/DDBJ whole genome shotgun (WGS) entry which is preliminary data.</text>
</comment>
<accession>A0AB34K339</accession>
<evidence type="ECO:0000313" key="2">
    <source>
        <dbReference type="Proteomes" id="UP001515480"/>
    </source>
</evidence>
<name>A0AB34K339_PRYPA</name>
<protein>
    <submittedName>
        <fullName evidence="1">Uncharacterized protein</fullName>
    </submittedName>
</protein>
<dbReference type="EMBL" id="JBGBPQ010000002">
    <property type="protein sequence ID" value="KAL1527516.1"/>
    <property type="molecule type" value="Genomic_DNA"/>
</dbReference>